<evidence type="ECO:0000256" key="8">
    <source>
        <dbReference type="RuleBase" id="RU363041"/>
    </source>
</evidence>
<dbReference type="PANTHER" id="PTHR30269:SF23">
    <property type="entry name" value="MEMBRANE TRANSPORTER PROTEIN YDHB-RELATED"/>
    <property type="match status" value="1"/>
</dbReference>
<dbReference type="EMBL" id="FPCJ01000001">
    <property type="protein sequence ID" value="SFV30980.1"/>
    <property type="molecule type" value="Genomic_DNA"/>
</dbReference>
<feature type="transmembrane region" description="Helical" evidence="8">
    <location>
        <begin position="102"/>
        <end position="119"/>
    </location>
</feature>
<feature type="transmembrane region" description="Helical" evidence="8">
    <location>
        <begin position="160"/>
        <end position="183"/>
    </location>
</feature>
<dbReference type="GO" id="GO:0005886">
    <property type="term" value="C:plasma membrane"/>
    <property type="evidence" value="ECO:0007669"/>
    <property type="project" value="UniProtKB-SubCell"/>
</dbReference>
<reference evidence="10" key="1">
    <citation type="submission" date="2016-10" db="EMBL/GenBank/DDBJ databases">
        <authorList>
            <person name="Varghese N."/>
            <person name="Submissions S."/>
        </authorList>
    </citation>
    <scope>NUCLEOTIDE SEQUENCE [LARGE SCALE GENOMIC DNA]</scope>
    <source>
        <strain evidence="10">DSM 14807</strain>
    </source>
</reference>
<evidence type="ECO:0000256" key="2">
    <source>
        <dbReference type="ARBA" id="ARBA00009142"/>
    </source>
</evidence>
<evidence type="ECO:0000256" key="6">
    <source>
        <dbReference type="ARBA" id="ARBA00022989"/>
    </source>
</evidence>
<feature type="transmembrane region" description="Helical" evidence="8">
    <location>
        <begin position="74"/>
        <end position="96"/>
    </location>
</feature>
<feature type="transmembrane region" description="Helical" evidence="8">
    <location>
        <begin position="203"/>
        <end position="220"/>
    </location>
</feature>
<dbReference type="OrthoDB" id="9777163at2"/>
<keyword evidence="6 8" id="KW-1133">Transmembrane helix</keyword>
<dbReference type="Proteomes" id="UP000199537">
    <property type="component" value="Unassembled WGS sequence"/>
</dbReference>
<dbReference type="AlphaFoldDB" id="A0A1I7N8I5"/>
<dbReference type="Pfam" id="PF01925">
    <property type="entry name" value="TauE"/>
    <property type="match status" value="1"/>
</dbReference>
<accession>A0A1I7N8I5</accession>
<keyword evidence="3" id="KW-0813">Transport</keyword>
<dbReference type="InterPro" id="IPR002781">
    <property type="entry name" value="TM_pro_TauE-like"/>
</dbReference>
<protein>
    <recommendedName>
        <fullName evidence="8">Probable membrane transporter protein</fullName>
    </recommendedName>
</protein>
<dbReference type="RefSeq" id="WP_092458436.1">
    <property type="nucleotide sequence ID" value="NZ_FPCJ01000001.1"/>
</dbReference>
<feature type="transmembrane region" description="Helical" evidence="8">
    <location>
        <begin position="254"/>
        <end position="275"/>
    </location>
</feature>
<evidence type="ECO:0000256" key="3">
    <source>
        <dbReference type="ARBA" id="ARBA00022448"/>
    </source>
</evidence>
<keyword evidence="5 8" id="KW-0812">Transmembrane</keyword>
<feature type="transmembrane region" description="Helical" evidence="8">
    <location>
        <begin position="45"/>
        <end position="67"/>
    </location>
</feature>
<proteinExistence type="inferred from homology"/>
<evidence type="ECO:0000313" key="10">
    <source>
        <dbReference type="Proteomes" id="UP000199537"/>
    </source>
</evidence>
<dbReference type="STRING" id="1393122.SAMN05660895_0945"/>
<evidence type="ECO:0000256" key="4">
    <source>
        <dbReference type="ARBA" id="ARBA00022475"/>
    </source>
</evidence>
<keyword evidence="10" id="KW-1185">Reference proteome</keyword>
<evidence type="ECO:0000256" key="5">
    <source>
        <dbReference type="ARBA" id="ARBA00022692"/>
    </source>
</evidence>
<comment type="subcellular location">
    <subcellularLocation>
        <location evidence="1 8">Cell membrane</location>
        <topology evidence="1 8">Multi-pass membrane protein</topology>
    </subcellularLocation>
</comment>
<sequence length="279" mass="29263">MSLLTFTLIIFAGALLAGLLGSLTGLGGGVVIIPLLTIGFHIDIRYAIGTSLVAVIATSSGSAAAYVKEGFSNIRIAMFLEVATTSGAILGAILAIYLPSHFIAILAGIVILYSALISLKKKQDHLDVNQSSKLARILKLNGDFPDEHGNKISYAVHRVAGGYGMMMFAGIISGLLGLGSGSLKVVAMDNIMHIPFKVSTTTSNFMIGVTAAASASVYLSRGYIDPVLSMPVVLGVLLGSMMGARILMKSATSWLRLLFIAVITILGLEMIYNGLLNKI</sequence>
<name>A0A1I7N8I5_9BACT</name>
<evidence type="ECO:0000313" key="9">
    <source>
        <dbReference type="EMBL" id="SFV30980.1"/>
    </source>
</evidence>
<dbReference type="InterPro" id="IPR052017">
    <property type="entry name" value="TSUP"/>
</dbReference>
<feature type="transmembrane region" description="Helical" evidence="8">
    <location>
        <begin position="227"/>
        <end position="248"/>
    </location>
</feature>
<keyword evidence="4 8" id="KW-1003">Cell membrane</keyword>
<dbReference type="PANTHER" id="PTHR30269">
    <property type="entry name" value="TRANSMEMBRANE PROTEIN YFCA"/>
    <property type="match status" value="1"/>
</dbReference>
<keyword evidence="7 8" id="KW-0472">Membrane</keyword>
<evidence type="ECO:0000256" key="7">
    <source>
        <dbReference type="ARBA" id="ARBA00023136"/>
    </source>
</evidence>
<evidence type="ECO:0000256" key="1">
    <source>
        <dbReference type="ARBA" id="ARBA00004651"/>
    </source>
</evidence>
<organism evidence="9 10">
    <name type="scientific">Thermoflavifilum thermophilum</name>
    <dbReference type="NCBI Taxonomy" id="1393122"/>
    <lineage>
        <taxon>Bacteria</taxon>
        <taxon>Pseudomonadati</taxon>
        <taxon>Bacteroidota</taxon>
        <taxon>Chitinophagia</taxon>
        <taxon>Chitinophagales</taxon>
        <taxon>Chitinophagaceae</taxon>
        <taxon>Thermoflavifilum</taxon>
    </lineage>
</organism>
<gene>
    <name evidence="9" type="ORF">SAMN05660895_0945</name>
</gene>
<comment type="similarity">
    <text evidence="2 8">Belongs to the 4-toluene sulfonate uptake permease (TSUP) (TC 2.A.102) family.</text>
</comment>